<evidence type="ECO:0000256" key="1">
    <source>
        <dbReference type="SAM" id="SignalP"/>
    </source>
</evidence>
<name>A0A553WIQ5_9SPHN</name>
<dbReference type="RefSeq" id="WP_143775457.1">
    <property type="nucleotide sequence ID" value="NZ_VKKU01000001.1"/>
</dbReference>
<protein>
    <recommendedName>
        <fullName evidence="4">Rap1a immunity protein domain-containing protein</fullName>
    </recommendedName>
</protein>
<comment type="caution">
    <text evidence="2">The sequence shown here is derived from an EMBL/GenBank/DDBJ whole genome shotgun (WGS) entry which is preliminary data.</text>
</comment>
<proteinExistence type="predicted"/>
<dbReference type="Proteomes" id="UP000320160">
    <property type="component" value="Unassembled WGS sequence"/>
</dbReference>
<organism evidence="2 3">
    <name type="scientific">Sphingorhabdus contaminans</name>
    <dbReference type="NCBI Taxonomy" id="1343899"/>
    <lineage>
        <taxon>Bacteria</taxon>
        <taxon>Pseudomonadati</taxon>
        <taxon>Pseudomonadota</taxon>
        <taxon>Alphaproteobacteria</taxon>
        <taxon>Sphingomonadales</taxon>
        <taxon>Sphingomonadaceae</taxon>
        <taxon>Sphingorhabdus</taxon>
    </lineage>
</organism>
<gene>
    <name evidence="2" type="ORF">FOM92_03900</name>
</gene>
<dbReference type="OrthoDB" id="9096732at2"/>
<sequence>MRKLVIQITLLWSIFFASPVHAEQTAEYFITKIDGPDLTTAVMAKQLLNAYAIGITWAEWDAVKRGASPVICMPDKLALTVDQTVDILRRAMTNNRSIAEAPAGLALMESLKSTFPCK</sequence>
<dbReference type="AlphaFoldDB" id="A0A553WIQ5"/>
<evidence type="ECO:0000313" key="2">
    <source>
        <dbReference type="EMBL" id="TSB04569.1"/>
    </source>
</evidence>
<feature type="chain" id="PRO_5022238096" description="Rap1a immunity protein domain-containing protein" evidence="1">
    <location>
        <begin position="23"/>
        <end position="118"/>
    </location>
</feature>
<evidence type="ECO:0000313" key="3">
    <source>
        <dbReference type="Proteomes" id="UP000320160"/>
    </source>
</evidence>
<keyword evidence="1" id="KW-0732">Signal</keyword>
<dbReference type="EMBL" id="VKKU01000001">
    <property type="protein sequence ID" value="TSB04569.1"/>
    <property type="molecule type" value="Genomic_DNA"/>
</dbReference>
<reference evidence="2 3" key="1">
    <citation type="submission" date="2019-07" db="EMBL/GenBank/DDBJ databases">
        <authorList>
            <person name="Park M."/>
        </authorList>
    </citation>
    <scope>NUCLEOTIDE SEQUENCE [LARGE SCALE GENOMIC DNA]</scope>
    <source>
        <strain evidence="2 3">KCTC32445</strain>
    </source>
</reference>
<feature type="signal peptide" evidence="1">
    <location>
        <begin position="1"/>
        <end position="22"/>
    </location>
</feature>
<evidence type="ECO:0008006" key="4">
    <source>
        <dbReference type="Google" id="ProtNLM"/>
    </source>
</evidence>
<keyword evidence="3" id="KW-1185">Reference proteome</keyword>
<accession>A0A553WIQ5</accession>